<comment type="similarity">
    <text evidence="1">Belongs to the AB hydrolase superfamily.</text>
</comment>
<keyword evidence="4" id="KW-0378">Hydrolase</keyword>
<evidence type="ECO:0000313" key="5">
    <source>
        <dbReference type="Proteomes" id="UP001165378"/>
    </source>
</evidence>
<evidence type="ECO:0000313" key="4">
    <source>
        <dbReference type="EMBL" id="MCF2527131.1"/>
    </source>
</evidence>
<dbReference type="AlphaFoldDB" id="A0AA41TZ49"/>
<reference evidence="4" key="1">
    <citation type="submission" date="2022-01" db="EMBL/GenBank/DDBJ databases">
        <title>Genome-Based Taxonomic Classification of the Phylum Actinobacteria.</title>
        <authorList>
            <person name="Gao Y."/>
        </authorList>
    </citation>
    <scope>NUCLEOTIDE SEQUENCE</scope>
    <source>
        <strain evidence="4">KLBMP 8922</strain>
    </source>
</reference>
<dbReference type="EMBL" id="JAKFHA010000003">
    <property type="protein sequence ID" value="MCF2527131.1"/>
    <property type="molecule type" value="Genomic_DNA"/>
</dbReference>
<gene>
    <name evidence="4" type="ORF">LZ495_07860</name>
</gene>
<dbReference type="PANTHER" id="PTHR22946">
    <property type="entry name" value="DIENELACTONE HYDROLASE DOMAIN-CONTAINING PROTEIN-RELATED"/>
    <property type="match status" value="1"/>
</dbReference>
<dbReference type="RefSeq" id="WP_235051276.1">
    <property type="nucleotide sequence ID" value="NZ_JAKFHA010000003.1"/>
</dbReference>
<keyword evidence="5" id="KW-1185">Reference proteome</keyword>
<dbReference type="Proteomes" id="UP001165378">
    <property type="component" value="Unassembled WGS sequence"/>
</dbReference>
<feature type="region of interest" description="Disordered" evidence="2">
    <location>
        <begin position="270"/>
        <end position="291"/>
    </location>
</feature>
<evidence type="ECO:0000256" key="1">
    <source>
        <dbReference type="ARBA" id="ARBA00008645"/>
    </source>
</evidence>
<dbReference type="InterPro" id="IPR050261">
    <property type="entry name" value="FrsA_esterase"/>
</dbReference>
<comment type="caution">
    <text evidence="4">The sequence shown here is derived from an EMBL/GenBank/DDBJ whole genome shotgun (WGS) entry which is preliminary data.</text>
</comment>
<sequence>MPEPLTAASLSRVLGPIAPAAVGDVEIVSERPCEGYLLRHVAYDVPSGRASVFVCIPDGLTSPAPLVFCHHQHAGRFDLGKSEVVGLRGQTDQHYAAELARRGFVTIAPDAIGFEDRNWADGDNISWFELSSRLVQGRTLLADLLQEVSLAIDYGTSLPEADAARVGFIGHSYGGRMAIWAPAWDRRIQASVSNCGCIPYRDSAARDAGFQADFVIPGFARDHDVEDVISAARQCRYLLIAGDQDVWSRGASDIARELEQRGHDHATVHLRPGGHAFPAEDRRRPPTRLPLPGVGSRLSTRLLPLVTCTTASVSSASLRVAILRPWTMPWTSVQPSTLWLCP</sequence>
<protein>
    <submittedName>
        <fullName evidence="4">Dienelactone hydrolase family protein</fullName>
    </submittedName>
</protein>
<dbReference type="InterPro" id="IPR002925">
    <property type="entry name" value="Dienelactn_hydro"/>
</dbReference>
<name>A0AA41TZ49_9ACTN</name>
<organism evidence="4 5">
    <name type="scientific">Yinghuangia soli</name>
    <dbReference type="NCBI Taxonomy" id="2908204"/>
    <lineage>
        <taxon>Bacteria</taxon>
        <taxon>Bacillati</taxon>
        <taxon>Actinomycetota</taxon>
        <taxon>Actinomycetes</taxon>
        <taxon>Kitasatosporales</taxon>
        <taxon>Streptomycetaceae</taxon>
        <taxon>Yinghuangia</taxon>
    </lineage>
</organism>
<proteinExistence type="inferred from homology"/>
<accession>A0AA41TZ49</accession>
<dbReference type="GO" id="GO:0016787">
    <property type="term" value="F:hydrolase activity"/>
    <property type="evidence" value="ECO:0007669"/>
    <property type="project" value="UniProtKB-KW"/>
</dbReference>
<evidence type="ECO:0000259" key="3">
    <source>
        <dbReference type="Pfam" id="PF01738"/>
    </source>
</evidence>
<feature type="domain" description="Dienelactone hydrolase" evidence="3">
    <location>
        <begin position="83"/>
        <end position="283"/>
    </location>
</feature>
<dbReference type="Pfam" id="PF01738">
    <property type="entry name" value="DLH"/>
    <property type="match status" value="1"/>
</dbReference>
<evidence type="ECO:0000256" key="2">
    <source>
        <dbReference type="SAM" id="MobiDB-lite"/>
    </source>
</evidence>
<dbReference type="InterPro" id="IPR029058">
    <property type="entry name" value="AB_hydrolase_fold"/>
</dbReference>
<dbReference type="SUPFAM" id="SSF53474">
    <property type="entry name" value="alpha/beta-Hydrolases"/>
    <property type="match status" value="1"/>
</dbReference>
<dbReference type="Gene3D" id="3.40.50.1820">
    <property type="entry name" value="alpha/beta hydrolase"/>
    <property type="match status" value="1"/>
</dbReference>